<dbReference type="HOGENOM" id="CLU_952463_0_0_9"/>
<feature type="compositionally biased region" description="Polar residues" evidence="1">
    <location>
        <begin position="146"/>
        <end position="171"/>
    </location>
</feature>
<dbReference type="PATRIC" id="fig|420890.5.peg.412"/>
<feature type="region of interest" description="Disordered" evidence="1">
    <location>
        <begin position="135"/>
        <end position="192"/>
    </location>
</feature>
<evidence type="ECO:0000256" key="1">
    <source>
        <dbReference type="SAM" id="MobiDB-lite"/>
    </source>
</evidence>
<name>F9VC24_LACGL</name>
<evidence type="ECO:0000256" key="2">
    <source>
        <dbReference type="SAM" id="Phobius"/>
    </source>
</evidence>
<sequence length="292" mass="30963">MRSNKVQNRNNEKGGKKLMRKKKYGIVLAVTLVLGQTIILNPSQVYSASVSRVSSEKVEGNSTKDSITKESNAGGVPITPENPQPITPTVPPIVPETPDITLPPVTIGEPAPITPTVPVIPSHPLPVNPVPITPTVPANPLPSEPVTITPTTRPNAPQQPDISLPSISPTAPETAEAQKPEADTEKNQHLKKGTTEAIEQQITQNKDTTTPVPAKEEFSQLPYTWGEVTLPVMSQQTAANSLNDTGKDAAARKHAIAVHAAGTGGVVTGIGTSVLLLGILKKVSWLKQFFVK</sequence>
<accession>F9VC24</accession>
<feature type="compositionally biased region" description="Basic and acidic residues" evidence="1">
    <location>
        <begin position="176"/>
        <end position="188"/>
    </location>
</feature>
<evidence type="ECO:0000313" key="3">
    <source>
        <dbReference type="EMBL" id="BAK59875.1"/>
    </source>
</evidence>
<feature type="transmembrane region" description="Helical" evidence="2">
    <location>
        <begin position="256"/>
        <end position="280"/>
    </location>
</feature>
<keyword evidence="2" id="KW-0812">Transmembrane</keyword>
<keyword evidence="2" id="KW-0472">Membrane</keyword>
<reference evidence="3 4" key="1">
    <citation type="journal article" date="2011" name="PLoS ONE">
        <title>Complete genome sequence and comparative analysis of the fish pathogen Lactococcus garvieae.</title>
        <authorList>
            <person name="Morita H."/>
            <person name="Toh H."/>
            <person name="Oshima K."/>
            <person name="Yoshizaki M."/>
            <person name="Kawanishi M."/>
            <person name="Nakaya K."/>
            <person name="Suzuki T."/>
            <person name="Miyauchi E."/>
            <person name="Ishii Y."/>
            <person name="Tanabe S."/>
            <person name="Murakami M."/>
            <person name="Hattori M."/>
        </authorList>
    </citation>
    <scope>NUCLEOTIDE SEQUENCE [LARGE SCALE GENOMIC DNA]</scope>
    <source>
        <strain evidence="3 4">Lg2</strain>
    </source>
</reference>
<dbReference type="KEGG" id="lgv:LCGL_0415"/>
<gene>
    <name evidence="3" type="ordered locus">LCGL_0415</name>
</gene>
<dbReference type="Proteomes" id="UP000008520">
    <property type="component" value="Chromosome"/>
</dbReference>
<feature type="compositionally biased region" description="Polar residues" evidence="1">
    <location>
        <begin position="60"/>
        <end position="71"/>
    </location>
</feature>
<feature type="compositionally biased region" description="Pro residues" evidence="1">
    <location>
        <begin position="80"/>
        <end position="95"/>
    </location>
</feature>
<keyword evidence="2" id="KW-1133">Transmembrane helix</keyword>
<proteinExistence type="predicted"/>
<organism evidence="3 4">
    <name type="scientific">Lactococcus garvieae (strain Lg2)</name>
    <name type="common">Enterococcus seriolicida</name>
    <dbReference type="NCBI Taxonomy" id="420890"/>
    <lineage>
        <taxon>Bacteria</taxon>
        <taxon>Bacillati</taxon>
        <taxon>Bacillota</taxon>
        <taxon>Bacilli</taxon>
        <taxon>Lactobacillales</taxon>
        <taxon>Streptococcaceae</taxon>
        <taxon>Lactococcus</taxon>
    </lineage>
</organism>
<dbReference type="EMBL" id="AP009333">
    <property type="protein sequence ID" value="BAK59875.1"/>
    <property type="molecule type" value="Genomic_DNA"/>
</dbReference>
<dbReference type="AlphaFoldDB" id="F9VC24"/>
<feature type="region of interest" description="Disordered" evidence="1">
    <location>
        <begin position="54"/>
        <end position="100"/>
    </location>
</feature>
<keyword evidence="4" id="KW-1185">Reference proteome</keyword>
<protein>
    <submittedName>
        <fullName evidence="3">Uncharacterized protein</fullName>
    </submittedName>
</protein>
<evidence type="ECO:0000313" key="4">
    <source>
        <dbReference type="Proteomes" id="UP000008520"/>
    </source>
</evidence>
<dbReference type="STRING" id="420890.LCGL_0415"/>